<accession>A0AA35R1N0</accession>
<evidence type="ECO:0000313" key="3">
    <source>
        <dbReference type="Proteomes" id="UP001174909"/>
    </source>
</evidence>
<proteinExistence type="predicted"/>
<name>A0AA35R1N0_GEOBA</name>
<dbReference type="NCBIfam" id="NF003765">
    <property type="entry name" value="PRK05359.1"/>
    <property type="match status" value="1"/>
</dbReference>
<dbReference type="InterPro" id="IPR012337">
    <property type="entry name" value="RNaseH-like_sf"/>
</dbReference>
<dbReference type="GO" id="GO:0003676">
    <property type="term" value="F:nucleic acid binding"/>
    <property type="evidence" value="ECO:0007669"/>
    <property type="project" value="InterPro"/>
</dbReference>
<evidence type="ECO:0000259" key="1">
    <source>
        <dbReference type="Pfam" id="PF00929"/>
    </source>
</evidence>
<dbReference type="Gene3D" id="3.30.420.10">
    <property type="entry name" value="Ribonuclease H-like superfamily/Ribonuclease H"/>
    <property type="match status" value="1"/>
</dbReference>
<dbReference type="InterPro" id="IPR013520">
    <property type="entry name" value="Ribonucl_H"/>
</dbReference>
<protein>
    <submittedName>
        <fullName evidence="2">Oligoribonuclease</fullName>
    </submittedName>
</protein>
<organism evidence="2 3">
    <name type="scientific">Geodia barretti</name>
    <name type="common">Barrett's horny sponge</name>
    <dbReference type="NCBI Taxonomy" id="519541"/>
    <lineage>
        <taxon>Eukaryota</taxon>
        <taxon>Metazoa</taxon>
        <taxon>Porifera</taxon>
        <taxon>Demospongiae</taxon>
        <taxon>Heteroscleromorpha</taxon>
        <taxon>Tetractinellida</taxon>
        <taxon>Astrophorina</taxon>
        <taxon>Geodiidae</taxon>
        <taxon>Geodia</taxon>
    </lineage>
</organism>
<dbReference type="Proteomes" id="UP001174909">
    <property type="component" value="Unassembled WGS sequence"/>
</dbReference>
<keyword evidence="3" id="KW-1185">Reference proteome</keyword>
<reference evidence="2" key="1">
    <citation type="submission" date="2023-03" db="EMBL/GenBank/DDBJ databases">
        <authorList>
            <person name="Steffen K."/>
            <person name="Cardenas P."/>
        </authorList>
    </citation>
    <scope>NUCLEOTIDE SEQUENCE</scope>
</reference>
<feature type="domain" description="Exonuclease" evidence="1">
    <location>
        <begin position="2"/>
        <end position="91"/>
    </location>
</feature>
<gene>
    <name evidence="2" type="ORF">GBAR_LOCUS2551</name>
</gene>
<dbReference type="Pfam" id="PF00929">
    <property type="entry name" value="RNase_T"/>
    <property type="match status" value="1"/>
</dbReference>
<dbReference type="SUPFAM" id="SSF53098">
    <property type="entry name" value="Ribonuclease H-like"/>
    <property type="match status" value="1"/>
</dbReference>
<sequence length="107" mass="11765">MVWLDLEMTGLEEQHVIIEIATVVTDSNLEILAEGPDIAINRSVNDLNNIDPWSARQHSESGLIDKVRASKIGINEAETQTLSFVKEWVVSGKRHCAATRSGSTGCF</sequence>
<dbReference type="AlphaFoldDB" id="A0AA35R1N0"/>
<evidence type="ECO:0000313" key="2">
    <source>
        <dbReference type="EMBL" id="CAI7998862.1"/>
    </source>
</evidence>
<dbReference type="EMBL" id="CASHTH010000353">
    <property type="protein sequence ID" value="CAI7998862.1"/>
    <property type="molecule type" value="Genomic_DNA"/>
</dbReference>
<comment type="caution">
    <text evidence="2">The sequence shown here is derived from an EMBL/GenBank/DDBJ whole genome shotgun (WGS) entry which is preliminary data.</text>
</comment>
<dbReference type="InterPro" id="IPR036397">
    <property type="entry name" value="RNaseH_sf"/>
</dbReference>